<protein>
    <submittedName>
        <fullName evidence="2">DDE transposase</fullName>
    </submittedName>
</protein>
<dbReference type="SMART" id="SM01126">
    <property type="entry name" value="DDE_Tnp_IS1595"/>
    <property type="match status" value="1"/>
</dbReference>
<evidence type="ECO:0000313" key="2">
    <source>
        <dbReference type="EMBL" id="BDI05985.1"/>
    </source>
</evidence>
<dbReference type="RefSeq" id="WP_251969310.1">
    <property type="nucleotide sequence ID" value="NZ_AP025730.1"/>
</dbReference>
<dbReference type="Pfam" id="PF12762">
    <property type="entry name" value="DDE_Tnp_IS1595"/>
    <property type="match status" value="1"/>
</dbReference>
<evidence type="ECO:0000259" key="1">
    <source>
        <dbReference type="SMART" id="SM01126"/>
    </source>
</evidence>
<gene>
    <name evidence="2" type="ORF">CATMQ487_29550</name>
</gene>
<evidence type="ECO:0000313" key="3">
    <source>
        <dbReference type="Proteomes" id="UP001057498"/>
    </source>
</evidence>
<dbReference type="InterPro" id="IPR024445">
    <property type="entry name" value="Tnp_ISXO2-like"/>
</dbReference>
<dbReference type="Pfam" id="PF12760">
    <property type="entry name" value="Zn_ribbon_IS1595"/>
    <property type="match status" value="1"/>
</dbReference>
<feature type="domain" description="ISXO2-like transposase" evidence="1">
    <location>
        <begin position="137"/>
        <end position="285"/>
    </location>
</feature>
<name>A0ABM7YNG2_9BURK</name>
<sequence length="319" mass="35216">MAINRIQFQHGMSLIEFLALYGEESQCAAALEHWRWPEGFVCPRCQGRDHYRVQHEGRSLFQCRSCRHQCSLTAGTLMDSSKLPLRLWFLAIYLISQAKTGLAALALKRQLGVSYRTAWLLNHKVMLAMAERDAQFPLRGQVLLDDAYLGGERPQLPGQAGRGSPNKQPMIAAVSLNAAGHPVYAKLSPLPGFTAEAVTEWATKNLRPGSSVLSDGLACFAGVIKAHCAHSYIVVGGRKPAQMPKFHWVNTVLANLKTAIGGAHKAFKFGKYAHQYLGAFSYRFNRRFDLFALVGKLLRTAACAAPRTQAQIRSAEVHA</sequence>
<keyword evidence="3" id="KW-1185">Reference proteome</keyword>
<dbReference type="InterPro" id="IPR024442">
    <property type="entry name" value="Transposase_Zn_ribbon"/>
</dbReference>
<dbReference type="EMBL" id="AP025730">
    <property type="protein sequence ID" value="BDI05985.1"/>
    <property type="molecule type" value="Genomic_DNA"/>
</dbReference>
<accession>A0ABM7YNG2</accession>
<dbReference type="NCBIfam" id="NF033547">
    <property type="entry name" value="transpos_IS1595"/>
    <property type="match status" value="1"/>
</dbReference>
<dbReference type="Proteomes" id="UP001057498">
    <property type="component" value="Chromosome"/>
</dbReference>
<proteinExistence type="predicted"/>
<reference evidence="2" key="1">
    <citation type="submission" date="2022-04" db="EMBL/GenBank/DDBJ databases">
        <title>Whole genome sequence of Sphaerotilus sp. FB-5.</title>
        <authorList>
            <person name="Takeda M."/>
            <person name="Narihara S."/>
            <person name="Akimoto M."/>
            <person name="Akimoto R."/>
            <person name="Nishiyashiki S."/>
            <person name="Murakami T."/>
        </authorList>
    </citation>
    <scope>NUCLEOTIDE SEQUENCE</scope>
    <source>
        <strain evidence="2">FB-5</strain>
    </source>
</reference>
<organism evidence="2 3">
    <name type="scientific">Sphaerotilus microaerophilus</name>
    <dbReference type="NCBI Taxonomy" id="2914710"/>
    <lineage>
        <taxon>Bacteria</taxon>
        <taxon>Pseudomonadati</taxon>
        <taxon>Pseudomonadota</taxon>
        <taxon>Betaproteobacteria</taxon>
        <taxon>Burkholderiales</taxon>
        <taxon>Sphaerotilaceae</taxon>
        <taxon>Sphaerotilus</taxon>
    </lineage>
</organism>